<feature type="repeat" description="ANK" evidence="3">
    <location>
        <begin position="44"/>
        <end position="76"/>
    </location>
</feature>
<evidence type="ECO:0000256" key="3">
    <source>
        <dbReference type="PROSITE-ProRule" id="PRU00023"/>
    </source>
</evidence>
<dbReference type="InterPro" id="IPR002110">
    <property type="entry name" value="Ankyrin_rpt"/>
</dbReference>
<gene>
    <name evidence="4" type="ORF">FHR75_003358</name>
</gene>
<dbReference type="OMA" id="TARMFGK"/>
<dbReference type="Pfam" id="PF12796">
    <property type="entry name" value="Ank_2"/>
    <property type="match status" value="1"/>
</dbReference>
<protein>
    <recommendedName>
        <fullName evidence="6">Ankyrin</fullName>
    </recommendedName>
</protein>
<dbReference type="SUPFAM" id="SSF48403">
    <property type="entry name" value="Ankyrin repeat"/>
    <property type="match status" value="1"/>
</dbReference>
<dbReference type="Proteomes" id="UP000533269">
    <property type="component" value="Unassembled WGS sequence"/>
</dbReference>
<dbReference type="PANTHER" id="PTHR24171">
    <property type="entry name" value="ANKYRIN REPEAT DOMAIN-CONTAINING PROTEIN 39-RELATED"/>
    <property type="match status" value="1"/>
</dbReference>
<evidence type="ECO:0000256" key="2">
    <source>
        <dbReference type="ARBA" id="ARBA00023043"/>
    </source>
</evidence>
<name>A0A7W4TP91_KINRA</name>
<reference evidence="4 5" key="2">
    <citation type="submission" date="2020-08" db="EMBL/GenBank/DDBJ databases">
        <authorList>
            <person name="Partida-Martinez L."/>
            <person name="Huntemann M."/>
            <person name="Clum A."/>
            <person name="Wang J."/>
            <person name="Palaniappan K."/>
            <person name="Ritter S."/>
            <person name="Chen I.-M."/>
            <person name="Stamatis D."/>
            <person name="Reddy T."/>
            <person name="O'Malley R."/>
            <person name="Daum C."/>
            <person name="Shapiro N."/>
            <person name="Ivanova N."/>
            <person name="Kyrpides N."/>
            <person name="Woyke T."/>
        </authorList>
    </citation>
    <scope>NUCLEOTIDE SEQUENCE [LARGE SCALE GENOMIC DNA]</scope>
    <source>
        <strain evidence="4 5">AS2.23</strain>
    </source>
</reference>
<accession>A0A7W4TP91</accession>
<sequence length="132" mass="13972">MTDALTEGELRFLQQTFELAREGDTAELTARLDAGVPVNLTNSGGDTLLILAAYHAHAGTVRALLERGADHGRVNDKGQTALGAAVFRRAADIVTALLDAGADPELGRQSGVAVAQVFDLPEMAELLRTHRP</sequence>
<proteinExistence type="predicted"/>
<feature type="repeat" description="ANK" evidence="3">
    <location>
        <begin position="77"/>
        <end position="109"/>
    </location>
</feature>
<keyword evidence="2 3" id="KW-0040">ANK repeat</keyword>
<dbReference type="InterPro" id="IPR036770">
    <property type="entry name" value="Ankyrin_rpt-contain_sf"/>
</dbReference>
<organism evidence="4 5">
    <name type="scientific">Kineococcus radiotolerans</name>
    <dbReference type="NCBI Taxonomy" id="131568"/>
    <lineage>
        <taxon>Bacteria</taxon>
        <taxon>Bacillati</taxon>
        <taxon>Actinomycetota</taxon>
        <taxon>Actinomycetes</taxon>
        <taxon>Kineosporiales</taxon>
        <taxon>Kineosporiaceae</taxon>
        <taxon>Kineococcus</taxon>
    </lineage>
</organism>
<dbReference type="EMBL" id="JACHVY010000003">
    <property type="protein sequence ID" value="MBB2902527.1"/>
    <property type="molecule type" value="Genomic_DNA"/>
</dbReference>
<dbReference type="SMART" id="SM00248">
    <property type="entry name" value="ANK"/>
    <property type="match status" value="2"/>
</dbReference>
<evidence type="ECO:0008006" key="6">
    <source>
        <dbReference type="Google" id="ProtNLM"/>
    </source>
</evidence>
<evidence type="ECO:0000313" key="4">
    <source>
        <dbReference type="EMBL" id="MBB2902527.1"/>
    </source>
</evidence>
<dbReference type="AlphaFoldDB" id="A0A7W4TP91"/>
<evidence type="ECO:0000256" key="1">
    <source>
        <dbReference type="ARBA" id="ARBA00022737"/>
    </source>
</evidence>
<comment type="caution">
    <text evidence="4">The sequence shown here is derived from an EMBL/GenBank/DDBJ whole genome shotgun (WGS) entry which is preliminary data.</text>
</comment>
<dbReference type="PROSITE" id="PS50088">
    <property type="entry name" value="ANK_REPEAT"/>
    <property type="match status" value="2"/>
</dbReference>
<keyword evidence="1" id="KW-0677">Repeat</keyword>
<reference evidence="4 5" key="1">
    <citation type="submission" date="2020-08" db="EMBL/GenBank/DDBJ databases">
        <title>The Agave Microbiome: Exploring the role of microbial communities in plant adaptations to desert environments.</title>
        <authorList>
            <person name="Partida-Martinez L.P."/>
        </authorList>
    </citation>
    <scope>NUCLEOTIDE SEQUENCE [LARGE SCALE GENOMIC DNA]</scope>
    <source>
        <strain evidence="4 5">AS2.23</strain>
    </source>
</reference>
<evidence type="ECO:0000313" key="5">
    <source>
        <dbReference type="Proteomes" id="UP000533269"/>
    </source>
</evidence>
<dbReference type="Gene3D" id="1.25.40.20">
    <property type="entry name" value="Ankyrin repeat-containing domain"/>
    <property type="match status" value="1"/>
</dbReference>
<dbReference type="RefSeq" id="WP_012086065.1">
    <property type="nucleotide sequence ID" value="NZ_JACHVY010000003.1"/>
</dbReference>
<dbReference type="PROSITE" id="PS50297">
    <property type="entry name" value="ANK_REP_REGION"/>
    <property type="match status" value="1"/>
</dbReference>